<evidence type="ECO:0000313" key="1">
    <source>
        <dbReference type="EMBL" id="SDL52055.1"/>
    </source>
</evidence>
<name>A0A1G9KRW9_9FIRM</name>
<dbReference type="AlphaFoldDB" id="A0A1G9KRW9"/>
<reference evidence="1 2" key="1">
    <citation type="submission" date="2016-10" db="EMBL/GenBank/DDBJ databases">
        <authorList>
            <person name="de Groot N.N."/>
        </authorList>
    </citation>
    <scope>NUCLEOTIDE SEQUENCE [LARGE SCALE GENOMIC DNA]</scope>
    <source>
        <strain evidence="1 2">SLAS-1</strain>
    </source>
</reference>
<accession>A0A1G9KRW9</accession>
<organism evidence="1 2">
    <name type="scientific">Halarsenatibacter silvermanii</name>
    <dbReference type="NCBI Taxonomy" id="321763"/>
    <lineage>
        <taxon>Bacteria</taxon>
        <taxon>Bacillati</taxon>
        <taxon>Bacillota</taxon>
        <taxon>Clostridia</taxon>
        <taxon>Halanaerobiales</taxon>
        <taxon>Halarsenatibacteraceae</taxon>
        <taxon>Halarsenatibacter</taxon>
    </lineage>
</organism>
<dbReference type="EMBL" id="FNGO01000005">
    <property type="protein sequence ID" value="SDL52055.1"/>
    <property type="molecule type" value="Genomic_DNA"/>
</dbReference>
<keyword evidence="2" id="KW-1185">Reference proteome</keyword>
<protein>
    <submittedName>
        <fullName evidence="1">Uncharacterized protein</fullName>
    </submittedName>
</protein>
<evidence type="ECO:0000313" key="2">
    <source>
        <dbReference type="Proteomes" id="UP000199476"/>
    </source>
</evidence>
<gene>
    <name evidence="1" type="ORF">SAMN04488692_10581</name>
</gene>
<dbReference type="STRING" id="321763.SAMN04488692_10581"/>
<sequence>MTANLGHFSPAQKSMNSDRYYNQAPIKMNQEFARDLLDELLEIYIGFYREYIDAVGDYVHIFALTDSAYAGLLGPE</sequence>
<proteinExistence type="predicted"/>
<dbReference type="Proteomes" id="UP000199476">
    <property type="component" value="Unassembled WGS sequence"/>
</dbReference>